<reference evidence="1 2" key="1">
    <citation type="journal article" date="2016" name="Sci. Rep.">
        <title>Penicillium arizonense, a new, genome sequenced fungal species, reveals a high chemical diversity in secreted metabolites.</title>
        <authorList>
            <person name="Grijseels S."/>
            <person name="Nielsen J.C."/>
            <person name="Randelovic M."/>
            <person name="Nielsen J."/>
            <person name="Nielsen K.F."/>
            <person name="Workman M."/>
            <person name="Frisvad J.C."/>
        </authorList>
    </citation>
    <scope>NUCLEOTIDE SEQUENCE [LARGE SCALE GENOMIC DNA]</scope>
    <source>
        <strain evidence="1 2">CBS 141311</strain>
    </source>
</reference>
<protein>
    <submittedName>
        <fullName evidence="1">Uncharacterized protein</fullName>
    </submittedName>
</protein>
<sequence length="464" mass="53082">MAPSLGFVRLDYKFTNDPILGGYNHFIHFTRFIHTVSYPFTTLFYHFTSFVRHPAVATILVLIVRTGQLSVLYYLLHSHFLLYQGDTTTVFSDPVFRPHSVSVLNGLLYDFYKLVKKVIALIYQKQVSTVSESATMMSRKSSHTVTMTKPRRITLLETSNPKPSSAKTTEGNLTYAERLNIYMNHPWGLVDYHMYLTHIESRRDEINRSKECHLLETGGFTQVTLTEELTSEKIPTGTNPTIVFVSLPVPKVGNRFDNTKLVLGFDLATFNLQGYLVESETPLDDYKDLHKAWNKGRLMIDMHAHKLLGIVDHTMQNETEVLETGMLRHYGENKLEFHAGFDMVIVIQFLQFLDDHADLLFEDGEWFREKYTHFQDDMREIIAASSRSSWFAANDGLAVGQYRQKEIKNVVVSGLFYSQTVDSLEQPVSNKQALEAIKAVPYDAERVSKLSAHAKLIDMGAWLA</sequence>
<evidence type="ECO:0000313" key="2">
    <source>
        <dbReference type="Proteomes" id="UP000177622"/>
    </source>
</evidence>
<dbReference type="STRING" id="1835702.A0A1F5L4B2"/>
<name>A0A1F5L4B2_PENAI</name>
<organism evidence="1 2">
    <name type="scientific">Penicillium arizonense</name>
    <dbReference type="NCBI Taxonomy" id="1835702"/>
    <lineage>
        <taxon>Eukaryota</taxon>
        <taxon>Fungi</taxon>
        <taxon>Dikarya</taxon>
        <taxon>Ascomycota</taxon>
        <taxon>Pezizomycotina</taxon>
        <taxon>Eurotiomycetes</taxon>
        <taxon>Eurotiomycetidae</taxon>
        <taxon>Eurotiales</taxon>
        <taxon>Aspergillaceae</taxon>
        <taxon>Penicillium</taxon>
    </lineage>
</organism>
<dbReference type="OrthoDB" id="4363600at2759"/>
<keyword evidence="2" id="KW-1185">Reference proteome</keyword>
<dbReference type="Proteomes" id="UP000177622">
    <property type="component" value="Unassembled WGS sequence"/>
</dbReference>
<dbReference type="AlphaFoldDB" id="A0A1F5L4B2"/>
<dbReference type="GeneID" id="34581551"/>
<dbReference type="RefSeq" id="XP_022483374.1">
    <property type="nucleotide sequence ID" value="XM_022636817.1"/>
</dbReference>
<evidence type="ECO:0000313" key="1">
    <source>
        <dbReference type="EMBL" id="OGE47917.1"/>
    </source>
</evidence>
<gene>
    <name evidence="1" type="ORF">PENARI_c035G09630</name>
</gene>
<comment type="caution">
    <text evidence="1">The sequence shown here is derived from an EMBL/GenBank/DDBJ whole genome shotgun (WGS) entry which is preliminary data.</text>
</comment>
<dbReference type="EMBL" id="LXJU01000035">
    <property type="protein sequence ID" value="OGE47917.1"/>
    <property type="molecule type" value="Genomic_DNA"/>
</dbReference>
<proteinExistence type="predicted"/>
<accession>A0A1F5L4B2</accession>